<comment type="function">
    <text evidence="4">Catalyzes the interconversion of L-alanine and D-alanine. May also act on other amino acids.</text>
</comment>
<dbReference type="HAMAP" id="MF_01201">
    <property type="entry name" value="Ala_racemase"/>
    <property type="match status" value="1"/>
</dbReference>
<feature type="modified residue" description="N6-(pyridoxal phosphate)lysine" evidence="4 5">
    <location>
        <position position="39"/>
    </location>
</feature>
<dbReference type="CDD" id="cd00430">
    <property type="entry name" value="PLPDE_III_AR"/>
    <property type="match status" value="1"/>
</dbReference>
<reference evidence="8" key="2">
    <citation type="submission" date="2021-04" db="EMBL/GenBank/DDBJ databases">
        <authorList>
            <person name="Gilroy R."/>
        </authorList>
    </citation>
    <scope>NUCLEOTIDE SEQUENCE</scope>
    <source>
        <strain evidence="8">CHK189-11263</strain>
    </source>
</reference>
<dbReference type="PANTHER" id="PTHR30511">
    <property type="entry name" value="ALANINE RACEMASE"/>
    <property type="match status" value="1"/>
</dbReference>
<evidence type="ECO:0000256" key="6">
    <source>
        <dbReference type="PIRSR" id="PIRSR600821-52"/>
    </source>
</evidence>
<dbReference type="InterPro" id="IPR011079">
    <property type="entry name" value="Ala_racemase_C"/>
</dbReference>
<dbReference type="Gene3D" id="3.20.20.10">
    <property type="entry name" value="Alanine racemase"/>
    <property type="match status" value="1"/>
</dbReference>
<dbReference type="Pfam" id="PF00842">
    <property type="entry name" value="Ala_racemase_C"/>
    <property type="match status" value="1"/>
</dbReference>
<evidence type="ECO:0000313" key="9">
    <source>
        <dbReference type="Proteomes" id="UP000824208"/>
    </source>
</evidence>
<protein>
    <recommendedName>
        <fullName evidence="4">Alanine racemase</fullName>
        <ecNumber evidence="4">5.1.1.1</ecNumber>
    </recommendedName>
</protein>
<gene>
    <name evidence="8" type="primary">alr</name>
    <name evidence="8" type="ORF">H9714_00460</name>
</gene>
<organism evidence="8 9">
    <name type="scientific">Candidatus Flavonifractor intestinipullorum</name>
    <dbReference type="NCBI Taxonomy" id="2838587"/>
    <lineage>
        <taxon>Bacteria</taxon>
        <taxon>Bacillati</taxon>
        <taxon>Bacillota</taxon>
        <taxon>Clostridia</taxon>
        <taxon>Eubacteriales</taxon>
        <taxon>Oscillospiraceae</taxon>
        <taxon>Flavonifractor</taxon>
    </lineage>
</organism>
<dbReference type="SMART" id="SM01005">
    <property type="entry name" value="Ala_racemase_C"/>
    <property type="match status" value="1"/>
</dbReference>
<evidence type="ECO:0000313" key="8">
    <source>
        <dbReference type="EMBL" id="HJB56009.1"/>
    </source>
</evidence>
<dbReference type="GO" id="GO:0005829">
    <property type="term" value="C:cytosol"/>
    <property type="evidence" value="ECO:0007669"/>
    <property type="project" value="TreeGrafter"/>
</dbReference>
<dbReference type="EMBL" id="DWYC01000003">
    <property type="protein sequence ID" value="HJB56009.1"/>
    <property type="molecule type" value="Genomic_DNA"/>
</dbReference>
<dbReference type="Gene3D" id="2.40.37.10">
    <property type="entry name" value="Lyase, Ornithine Decarboxylase, Chain A, domain 1"/>
    <property type="match status" value="1"/>
</dbReference>
<sequence length="374" mass="39675">MEEKQMRTWAEIDLGALEENYRALRGLLPAGCRFLGVVKANAYGHGAVPAARRLEALGAEYLAAACLDEAAELREAGISAPILVLGPIPVEQAGEAAAQNVTATVCHWENARALSAAAVAAGRTLKIHLKADTGMSRLGLVCDHAHLSAAVEEMAAIAALPGLEVEGVFTHFADADGDEAFTMLQLQRFQALLEGLRDRGIVPAIRHCAGSAATLKYPAAYLDMVRPGIALYGHYPDPSCKGPGSPVLRPVMRLCTRVVDVRTVPAGATVSYGRTARLERETRLAVLPIGYGDGLFRCLSNRGRITIRGVPRTITGRVCMDLCMVPAGEDVQVGDVAEVYGPSQPVEEAAALAGTISYELLTAVGRRVPRVYLG</sequence>
<dbReference type="SUPFAM" id="SSF50621">
    <property type="entry name" value="Alanine racemase C-terminal domain-like"/>
    <property type="match status" value="1"/>
</dbReference>
<dbReference type="PRINTS" id="PR00992">
    <property type="entry name" value="ALARACEMASE"/>
</dbReference>
<feature type="active site" description="Proton acceptor; specific for L-alanine" evidence="4">
    <location>
        <position position="272"/>
    </location>
</feature>
<comment type="similarity">
    <text evidence="4">Belongs to the alanine racemase family.</text>
</comment>
<dbReference type="Proteomes" id="UP000824208">
    <property type="component" value="Unassembled WGS sequence"/>
</dbReference>
<feature type="domain" description="Alanine racemase C-terminal" evidence="7">
    <location>
        <begin position="251"/>
        <end position="373"/>
    </location>
</feature>
<comment type="cofactor">
    <cofactor evidence="1 4 5">
        <name>pyridoxal 5'-phosphate</name>
        <dbReference type="ChEBI" id="CHEBI:597326"/>
    </cofactor>
</comment>
<dbReference type="GO" id="GO:0030170">
    <property type="term" value="F:pyridoxal phosphate binding"/>
    <property type="evidence" value="ECO:0007669"/>
    <property type="project" value="UniProtKB-UniRule"/>
</dbReference>
<keyword evidence="2 4" id="KW-0663">Pyridoxal phosphate</keyword>
<feature type="binding site" evidence="4 6">
    <location>
        <position position="137"/>
    </location>
    <ligand>
        <name>substrate</name>
    </ligand>
</feature>
<evidence type="ECO:0000256" key="1">
    <source>
        <dbReference type="ARBA" id="ARBA00001933"/>
    </source>
</evidence>
<dbReference type="InterPro" id="IPR001608">
    <property type="entry name" value="Ala_racemase_N"/>
</dbReference>
<dbReference type="Pfam" id="PF01168">
    <property type="entry name" value="Ala_racemase_N"/>
    <property type="match status" value="1"/>
</dbReference>
<comment type="catalytic activity">
    <reaction evidence="4">
        <text>L-alanine = D-alanine</text>
        <dbReference type="Rhea" id="RHEA:20249"/>
        <dbReference type="ChEBI" id="CHEBI:57416"/>
        <dbReference type="ChEBI" id="CHEBI:57972"/>
        <dbReference type="EC" id="5.1.1.1"/>
    </reaction>
</comment>
<evidence type="ECO:0000256" key="4">
    <source>
        <dbReference type="HAMAP-Rule" id="MF_01201"/>
    </source>
</evidence>
<dbReference type="InterPro" id="IPR029066">
    <property type="entry name" value="PLP-binding_barrel"/>
</dbReference>
<dbReference type="InterPro" id="IPR020622">
    <property type="entry name" value="Ala_racemase_pyridoxalP-BS"/>
</dbReference>
<dbReference type="SUPFAM" id="SSF51419">
    <property type="entry name" value="PLP-binding barrel"/>
    <property type="match status" value="1"/>
</dbReference>
<dbReference type="PANTHER" id="PTHR30511:SF0">
    <property type="entry name" value="ALANINE RACEMASE, CATABOLIC-RELATED"/>
    <property type="match status" value="1"/>
</dbReference>
<proteinExistence type="inferred from homology"/>
<dbReference type="InterPro" id="IPR009006">
    <property type="entry name" value="Ala_racemase/Decarboxylase_C"/>
</dbReference>
<dbReference type="NCBIfam" id="TIGR00492">
    <property type="entry name" value="alr"/>
    <property type="match status" value="1"/>
</dbReference>
<evidence type="ECO:0000259" key="7">
    <source>
        <dbReference type="SMART" id="SM01005"/>
    </source>
</evidence>
<evidence type="ECO:0000256" key="3">
    <source>
        <dbReference type="ARBA" id="ARBA00023235"/>
    </source>
</evidence>
<dbReference type="GO" id="GO:0030632">
    <property type="term" value="P:D-alanine biosynthetic process"/>
    <property type="evidence" value="ECO:0007669"/>
    <property type="project" value="UniProtKB-UniRule"/>
</dbReference>
<comment type="caution">
    <text evidence="8">The sequence shown here is derived from an EMBL/GenBank/DDBJ whole genome shotgun (WGS) entry which is preliminary data.</text>
</comment>
<reference evidence="8" key="1">
    <citation type="journal article" date="2021" name="PeerJ">
        <title>Extensive microbial diversity within the chicken gut microbiome revealed by metagenomics and culture.</title>
        <authorList>
            <person name="Gilroy R."/>
            <person name="Ravi A."/>
            <person name="Getino M."/>
            <person name="Pursley I."/>
            <person name="Horton D.L."/>
            <person name="Alikhan N.F."/>
            <person name="Baker D."/>
            <person name="Gharbi K."/>
            <person name="Hall N."/>
            <person name="Watson M."/>
            <person name="Adriaenssens E.M."/>
            <person name="Foster-Nyarko E."/>
            <person name="Jarju S."/>
            <person name="Secka A."/>
            <person name="Antonio M."/>
            <person name="Oren A."/>
            <person name="Chaudhuri R.R."/>
            <person name="La Ragione R."/>
            <person name="Hildebrand F."/>
            <person name="Pallen M.J."/>
        </authorList>
    </citation>
    <scope>NUCLEOTIDE SEQUENCE</scope>
    <source>
        <strain evidence="8">CHK189-11263</strain>
    </source>
</reference>
<accession>A0A9D2S4Q4</accession>
<dbReference type="GO" id="GO:0008784">
    <property type="term" value="F:alanine racemase activity"/>
    <property type="evidence" value="ECO:0007669"/>
    <property type="project" value="UniProtKB-UniRule"/>
</dbReference>
<feature type="active site" description="Proton acceptor; specific for D-alanine" evidence="4">
    <location>
        <position position="39"/>
    </location>
</feature>
<evidence type="ECO:0000256" key="2">
    <source>
        <dbReference type="ARBA" id="ARBA00022898"/>
    </source>
</evidence>
<evidence type="ECO:0000256" key="5">
    <source>
        <dbReference type="PIRSR" id="PIRSR600821-50"/>
    </source>
</evidence>
<dbReference type="PROSITE" id="PS00395">
    <property type="entry name" value="ALANINE_RACEMASE"/>
    <property type="match status" value="1"/>
</dbReference>
<keyword evidence="3 4" id="KW-0413">Isomerase</keyword>
<dbReference type="EC" id="5.1.1.1" evidence="4"/>
<comment type="pathway">
    <text evidence="4">Amino-acid biosynthesis; D-alanine biosynthesis; D-alanine from L-alanine: step 1/1.</text>
</comment>
<dbReference type="InterPro" id="IPR000821">
    <property type="entry name" value="Ala_racemase"/>
</dbReference>
<dbReference type="AlphaFoldDB" id="A0A9D2S4Q4"/>
<name>A0A9D2S4Q4_9FIRM</name>
<feature type="binding site" evidence="4 6">
    <location>
        <position position="320"/>
    </location>
    <ligand>
        <name>substrate</name>
    </ligand>
</feature>
<dbReference type="FunFam" id="3.20.20.10:FF:000002">
    <property type="entry name" value="Alanine racemase"/>
    <property type="match status" value="1"/>
</dbReference>